<dbReference type="PANTHER" id="PTHR28659:SF2">
    <property type="entry name" value="RETICULON-LIKE PROTEIN"/>
    <property type="match status" value="1"/>
</dbReference>
<evidence type="ECO:0000256" key="10">
    <source>
        <dbReference type="SAM" id="Phobius"/>
    </source>
</evidence>
<comment type="similarity">
    <text evidence="2">Belongs to the RETREG family.</text>
</comment>
<keyword evidence="13" id="KW-1185">Reference proteome</keyword>
<feature type="transmembrane region" description="Helical" evidence="10">
    <location>
        <begin position="172"/>
        <end position="191"/>
    </location>
</feature>
<evidence type="ECO:0000313" key="13">
    <source>
        <dbReference type="Proteomes" id="UP000271974"/>
    </source>
</evidence>
<feature type="transmembrane region" description="Helical" evidence="10">
    <location>
        <begin position="43"/>
        <end position="61"/>
    </location>
</feature>
<evidence type="ECO:0000256" key="7">
    <source>
        <dbReference type="ARBA" id="ARBA00023006"/>
    </source>
</evidence>
<protein>
    <recommendedName>
        <fullName evidence="11">RETREG1-3/ARL6IP-like N-terminal reticulon-homology domain-containing protein</fullName>
    </recommendedName>
</protein>
<evidence type="ECO:0000313" key="12">
    <source>
        <dbReference type="EMBL" id="RUS71998.1"/>
    </source>
</evidence>
<evidence type="ECO:0000256" key="3">
    <source>
        <dbReference type="ARBA" id="ARBA00022553"/>
    </source>
</evidence>
<keyword evidence="3" id="KW-0597">Phosphoprotein</keyword>
<feature type="compositionally biased region" description="Low complexity" evidence="9">
    <location>
        <begin position="323"/>
        <end position="337"/>
    </location>
</feature>
<dbReference type="Proteomes" id="UP000271974">
    <property type="component" value="Unassembled WGS sequence"/>
</dbReference>
<name>A0A433SRX2_ELYCH</name>
<evidence type="ECO:0000256" key="9">
    <source>
        <dbReference type="SAM" id="MobiDB-lite"/>
    </source>
</evidence>
<evidence type="ECO:0000256" key="8">
    <source>
        <dbReference type="ARBA" id="ARBA00023136"/>
    </source>
</evidence>
<keyword evidence="6 10" id="KW-1133">Transmembrane helix</keyword>
<organism evidence="12 13">
    <name type="scientific">Elysia chlorotica</name>
    <name type="common">Eastern emerald elysia</name>
    <name type="synonym">Sea slug</name>
    <dbReference type="NCBI Taxonomy" id="188477"/>
    <lineage>
        <taxon>Eukaryota</taxon>
        <taxon>Metazoa</taxon>
        <taxon>Spiralia</taxon>
        <taxon>Lophotrochozoa</taxon>
        <taxon>Mollusca</taxon>
        <taxon>Gastropoda</taxon>
        <taxon>Heterobranchia</taxon>
        <taxon>Euthyneura</taxon>
        <taxon>Panpulmonata</taxon>
        <taxon>Sacoglossa</taxon>
        <taxon>Placobranchoidea</taxon>
        <taxon>Plakobranchidae</taxon>
        <taxon>Elysia</taxon>
    </lineage>
</organism>
<feature type="transmembrane region" description="Helical" evidence="10">
    <location>
        <begin position="145"/>
        <end position="166"/>
    </location>
</feature>
<evidence type="ECO:0000256" key="4">
    <source>
        <dbReference type="ARBA" id="ARBA00022692"/>
    </source>
</evidence>
<dbReference type="OrthoDB" id="10029527at2759"/>
<dbReference type="EMBL" id="RQTK01001132">
    <property type="protein sequence ID" value="RUS71998.1"/>
    <property type="molecule type" value="Genomic_DNA"/>
</dbReference>
<feature type="compositionally biased region" description="Acidic residues" evidence="9">
    <location>
        <begin position="306"/>
        <end position="317"/>
    </location>
</feature>
<evidence type="ECO:0000256" key="2">
    <source>
        <dbReference type="ARBA" id="ARBA00006299"/>
    </source>
</evidence>
<evidence type="ECO:0000256" key="5">
    <source>
        <dbReference type="ARBA" id="ARBA00022824"/>
    </source>
</evidence>
<keyword evidence="5" id="KW-0256">Endoplasmic reticulum</keyword>
<comment type="caution">
    <text evidence="12">The sequence shown here is derived from an EMBL/GenBank/DDBJ whole genome shotgun (WGS) entry which is preliminary data.</text>
</comment>
<feature type="region of interest" description="Disordered" evidence="9">
    <location>
        <begin position="265"/>
        <end position="349"/>
    </location>
</feature>
<dbReference type="InterPro" id="IPR057282">
    <property type="entry name" value="RETREG1-3-like_RHD"/>
</dbReference>
<dbReference type="InterPro" id="IPR043384">
    <property type="entry name" value="RETREG1/3"/>
</dbReference>
<evidence type="ECO:0000256" key="6">
    <source>
        <dbReference type="ARBA" id="ARBA00022989"/>
    </source>
</evidence>
<comment type="subcellular location">
    <subcellularLocation>
        <location evidence="1">Endoplasmic reticulum membrane</location>
        <topology evidence="1">Multi-pass membrane protein</topology>
    </subcellularLocation>
</comment>
<keyword evidence="8 10" id="KW-0472">Membrane</keyword>
<accession>A0A433SRX2</accession>
<reference evidence="12 13" key="1">
    <citation type="submission" date="2019-01" db="EMBL/GenBank/DDBJ databases">
        <title>A draft genome assembly of the solar-powered sea slug Elysia chlorotica.</title>
        <authorList>
            <person name="Cai H."/>
            <person name="Li Q."/>
            <person name="Fang X."/>
            <person name="Li J."/>
            <person name="Curtis N.E."/>
            <person name="Altenburger A."/>
            <person name="Shibata T."/>
            <person name="Feng M."/>
            <person name="Maeda T."/>
            <person name="Schwartz J.A."/>
            <person name="Shigenobu S."/>
            <person name="Lundholm N."/>
            <person name="Nishiyama T."/>
            <person name="Yang H."/>
            <person name="Hasebe M."/>
            <person name="Li S."/>
            <person name="Pierce S.K."/>
            <person name="Wang J."/>
        </authorList>
    </citation>
    <scope>NUCLEOTIDE SEQUENCE [LARGE SCALE GENOMIC DNA]</scope>
    <source>
        <strain evidence="12">EC2010</strain>
        <tissue evidence="12">Whole organism of an adult</tissue>
    </source>
</reference>
<keyword evidence="4 10" id="KW-0812">Transmembrane</keyword>
<dbReference type="AlphaFoldDB" id="A0A433SRX2"/>
<dbReference type="Pfam" id="PF24456">
    <property type="entry name" value="RHD_RETREG1-3"/>
    <property type="match status" value="1"/>
</dbReference>
<evidence type="ECO:0000259" key="11">
    <source>
        <dbReference type="Pfam" id="PF24456"/>
    </source>
</evidence>
<keyword evidence="7" id="KW-0072">Autophagy</keyword>
<feature type="domain" description="RETREG1-3/ARL6IP-like N-terminal reticulon-homology" evidence="11">
    <location>
        <begin position="26"/>
        <end position="209"/>
    </location>
</feature>
<dbReference type="GO" id="GO:0061709">
    <property type="term" value="P:reticulophagy"/>
    <property type="evidence" value="ECO:0007669"/>
    <property type="project" value="InterPro"/>
</dbReference>
<dbReference type="PANTHER" id="PTHR28659">
    <property type="entry name" value="RETICULON-LIKE PROTEIN"/>
    <property type="match status" value="1"/>
</dbReference>
<dbReference type="GO" id="GO:0005789">
    <property type="term" value="C:endoplasmic reticulum membrane"/>
    <property type="evidence" value="ECO:0007669"/>
    <property type="project" value="UniProtKB-SubCell"/>
</dbReference>
<dbReference type="STRING" id="188477.A0A433SRX2"/>
<sequence length="526" mass="58177">MASYPDDGGGEGHVKRMEHKLTTFLGPYEPLIMQIQSLLVWEYPWRSTILFAFIHIIFWFICTTSSRFFFLVSVVVMVVVLLDTWKNRIWPEIRVPPKEPEDQDGWTPVHPRLLSVPEISTRVSQLFFSGKRVFKQIKGFRLSHPLVFCLASTAFFTSTAFLGYYISGFMLAYITIMSLMLWPSVLYHSILRKLYIKLEPNFMWLDYNMRTTCRSVATLGGRISIGQTTSEGGPRVEIVTEDEFLPQMDPEIVAALAKAITDSEEDGGNSALATPRLSKSPSVNNSDDEILDKDFEPSINQMPSFDDLDNTDDDLDLPSESTLSHSNSRLSALRSSATPHFGDTDSEDEYGLAQGLDFNDCNSNNSTSKTSTAAAASSGAAGAGLSSIAGALVARTLSSMVETAMQGVASLSQGQTASSSSMIPRTGAKITYTRSEEGESIDFTRPEPTIAESEDEEEEELHYEGDCDDNDDESVDVFDGSSNGSRLARGRSVDTEGSDQIAEIERDFDFLRDLDSDTADDRNDSF</sequence>
<gene>
    <name evidence="12" type="ORF">EGW08_020246</name>
</gene>
<evidence type="ECO:0000256" key="1">
    <source>
        <dbReference type="ARBA" id="ARBA00004477"/>
    </source>
</evidence>
<feature type="compositionally biased region" description="Acidic residues" evidence="9">
    <location>
        <begin position="452"/>
        <end position="476"/>
    </location>
</feature>
<feature type="region of interest" description="Disordered" evidence="9">
    <location>
        <begin position="447"/>
        <end position="500"/>
    </location>
</feature>
<proteinExistence type="inferred from homology"/>